<dbReference type="EMBL" id="JANAWD010000769">
    <property type="protein sequence ID" value="KAJ3475987.1"/>
    <property type="molecule type" value="Genomic_DNA"/>
</dbReference>
<accession>A0AAD5UTA0</accession>
<evidence type="ECO:0000313" key="1">
    <source>
        <dbReference type="EMBL" id="KAJ3475987.1"/>
    </source>
</evidence>
<comment type="caution">
    <text evidence="1">The sequence shown here is derived from an EMBL/GenBank/DDBJ whole genome shotgun (WGS) entry which is preliminary data.</text>
</comment>
<gene>
    <name evidence="1" type="ORF">NLI96_g11465</name>
</gene>
<protein>
    <submittedName>
        <fullName evidence="1">Uncharacterized protein</fullName>
    </submittedName>
</protein>
<evidence type="ECO:0000313" key="2">
    <source>
        <dbReference type="Proteomes" id="UP001212997"/>
    </source>
</evidence>
<dbReference type="AlphaFoldDB" id="A0AAD5UTA0"/>
<keyword evidence="2" id="KW-1185">Reference proteome</keyword>
<organism evidence="1 2">
    <name type="scientific">Meripilus lineatus</name>
    <dbReference type="NCBI Taxonomy" id="2056292"/>
    <lineage>
        <taxon>Eukaryota</taxon>
        <taxon>Fungi</taxon>
        <taxon>Dikarya</taxon>
        <taxon>Basidiomycota</taxon>
        <taxon>Agaricomycotina</taxon>
        <taxon>Agaricomycetes</taxon>
        <taxon>Polyporales</taxon>
        <taxon>Meripilaceae</taxon>
        <taxon>Meripilus</taxon>
    </lineage>
</organism>
<dbReference type="Proteomes" id="UP001212997">
    <property type="component" value="Unassembled WGS sequence"/>
</dbReference>
<reference evidence="1" key="1">
    <citation type="submission" date="2022-07" db="EMBL/GenBank/DDBJ databases">
        <title>Genome Sequence of Physisporinus lineatus.</title>
        <authorList>
            <person name="Buettner E."/>
        </authorList>
    </citation>
    <scope>NUCLEOTIDE SEQUENCE</scope>
    <source>
        <strain evidence="1">VT162</strain>
    </source>
</reference>
<proteinExistence type="predicted"/>
<name>A0AAD5UTA0_9APHY</name>
<sequence>MPTNLMHRVLAIQELLRHILGVFRLNRNDFQDARRRSEATSTFAALARTCKLFHEVSLDYLWETLPNVLPIVLLLSDSVDRSDVGTQSRVITSALAWIIQRSPTTDADIPRLLKYAPRIRNLIEVNQGLHTSTAPEVCVDAEVFESLSKIKSRGSDCLFPNIRLLQWPVHGVHYTCIDYASIFVGPNITEVDFRDTLNSDKMGRTLKQFESYRPPVKHLGHHPGSFDPLVIPLLIHAILKSPSLTSVRLDYHLSDLNEWSTLAQLPSLSSLEIYVPEDHVAGSPLVESAFPSLKELTLRFKTKLRRFKYFLDHFLEHRLPYLIGLTLEYDEPHGSIYTILRNLHRVCDPEVLETMNITHLSIGSTLRVSEPSYGVYHANEADGSQ</sequence>